<dbReference type="RefSeq" id="WP_380061563.1">
    <property type="nucleotide sequence ID" value="NZ_JBHSEI010000006.1"/>
</dbReference>
<feature type="region of interest" description="Disordered" evidence="1">
    <location>
        <begin position="49"/>
        <end position="70"/>
    </location>
</feature>
<dbReference type="EMBL" id="JBHSEI010000006">
    <property type="protein sequence ID" value="MFC4638554.1"/>
    <property type="molecule type" value="Genomic_DNA"/>
</dbReference>
<gene>
    <name evidence="2" type="ORF">ACFO0D_09385</name>
</gene>
<protein>
    <submittedName>
        <fullName evidence="2">Uncharacterized protein</fullName>
    </submittedName>
</protein>
<evidence type="ECO:0000256" key="1">
    <source>
        <dbReference type="SAM" id="MobiDB-lite"/>
    </source>
</evidence>
<name>A0ABV9IAU6_9DEIO</name>
<evidence type="ECO:0000313" key="3">
    <source>
        <dbReference type="Proteomes" id="UP001595952"/>
    </source>
</evidence>
<proteinExistence type="predicted"/>
<accession>A0ABV9IAU6</accession>
<dbReference type="Proteomes" id="UP001595952">
    <property type="component" value="Unassembled WGS sequence"/>
</dbReference>
<comment type="caution">
    <text evidence="2">The sequence shown here is derived from an EMBL/GenBank/DDBJ whole genome shotgun (WGS) entry which is preliminary data.</text>
</comment>
<feature type="compositionally biased region" description="Polar residues" evidence="1">
    <location>
        <begin position="1"/>
        <end position="26"/>
    </location>
</feature>
<feature type="region of interest" description="Disordered" evidence="1">
    <location>
        <begin position="1"/>
        <end position="35"/>
    </location>
</feature>
<keyword evidence="3" id="KW-1185">Reference proteome</keyword>
<evidence type="ECO:0000313" key="2">
    <source>
        <dbReference type="EMBL" id="MFC4638554.1"/>
    </source>
</evidence>
<organism evidence="2 3">
    <name type="scientific">Deinococcus hohokamensis</name>
    <dbReference type="NCBI Taxonomy" id="309883"/>
    <lineage>
        <taxon>Bacteria</taxon>
        <taxon>Thermotogati</taxon>
        <taxon>Deinococcota</taxon>
        <taxon>Deinococci</taxon>
        <taxon>Deinococcales</taxon>
        <taxon>Deinococcaceae</taxon>
        <taxon>Deinococcus</taxon>
    </lineage>
</organism>
<sequence>MYNRTFCSASNSGQALPEVNTEQPLTEMSGDQGADEFVFKDAGELLPTMTLDPKAPGEDLPFPIDDGAAD</sequence>
<reference evidence="3" key="1">
    <citation type="journal article" date="2019" name="Int. J. Syst. Evol. Microbiol.">
        <title>The Global Catalogue of Microorganisms (GCM) 10K type strain sequencing project: providing services to taxonomists for standard genome sequencing and annotation.</title>
        <authorList>
            <consortium name="The Broad Institute Genomics Platform"/>
            <consortium name="The Broad Institute Genome Sequencing Center for Infectious Disease"/>
            <person name="Wu L."/>
            <person name="Ma J."/>
        </authorList>
    </citation>
    <scope>NUCLEOTIDE SEQUENCE [LARGE SCALE GENOMIC DNA]</scope>
    <source>
        <strain evidence="3">CCUG 55995</strain>
    </source>
</reference>